<gene>
    <name evidence="3" type="primary">narJ</name>
    <name evidence="3" type="ORF">GCM10017161_20000</name>
</gene>
<dbReference type="PANTHER" id="PTHR43680">
    <property type="entry name" value="NITRATE REDUCTASE MOLYBDENUM COFACTOR ASSEMBLY CHAPERONE"/>
    <property type="match status" value="1"/>
</dbReference>
<sequence>MQILMTLSRLIDYPNQALVAVAEDVVQAIANDNSLCSDDKHNLIKFFDDRCAMDILDWQSEYDALFERGRSLSLLLFEHIHGESRDRGQAMIDLLNQYKAAGLDIGVRELPDYIPLFLEFVSTQGTDNAISWLQDVAHIFALLKVRLEQRDSDYAVLFSALVNLAQADIDYADLAQQVQGEKRDDTKEAIDKVWEEEMVKFGPDQNNDTCPSTVNRPSASQSRTQEVPIQMMDAVIAETIAKEASQATTIPGGK</sequence>
<dbReference type="InterPro" id="IPR036411">
    <property type="entry name" value="TorD-like_sf"/>
</dbReference>
<reference evidence="3" key="2">
    <citation type="submission" date="2020-09" db="EMBL/GenBank/DDBJ databases">
        <authorList>
            <person name="Sun Q."/>
            <person name="Kim S."/>
        </authorList>
    </citation>
    <scope>NUCLEOTIDE SEQUENCE</scope>
    <source>
        <strain evidence="3">KCTC 42731</strain>
    </source>
</reference>
<feature type="compositionally biased region" description="Polar residues" evidence="2">
    <location>
        <begin position="204"/>
        <end position="225"/>
    </location>
</feature>
<dbReference type="PANTHER" id="PTHR43680:SF2">
    <property type="entry name" value="NITRATE REDUCTASE MOLYBDENUM COFACTOR ASSEMBLY CHAPERONE NARJ"/>
    <property type="match status" value="1"/>
</dbReference>
<dbReference type="SUPFAM" id="SSF89155">
    <property type="entry name" value="TorD-like"/>
    <property type="match status" value="1"/>
</dbReference>
<comment type="caution">
    <text evidence="3">The sequence shown here is derived from an EMBL/GenBank/DDBJ whole genome shotgun (WGS) entry which is preliminary data.</text>
</comment>
<dbReference type="Proteomes" id="UP000623842">
    <property type="component" value="Unassembled WGS sequence"/>
</dbReference>
<dbReference type="RefSeq" id="WP_189769931.1">
    <property type="nucleotide sequence ID" value="NZ_BNCK01000004.1"/>
</dbReference>
<dbReference type="InterPro" id="IPR020945">
    <property type="entry name" value="DMSO/NO3_reduct_chaperone"/>
</dbReference>
<accession>A0A919BH87</accession>
<dbReference type="EMBL" id="BNCK01000004">
    <property type="protein sequence ID" value="GHF91977.1"/>
    <property type="molecule type" value="Genomic_DNA"/>
</dbReference>
<proteinExistence type="predicted"/>
<evidence type="ECO:0000313" key="4">
    <source>
        <dbReference type="Proteomes" id="UP000623842"/>
    </source>
</evidence>
<dbReference type="GO" id="GO:0051082">
    <property type="term" value="F:unfolded protein binding"/>
    <property type="evidence" value="ECO:0007669"/>
    <property type="project" value="InterPro"/>
</dbReference>
<dbReference type="InterPro" id="IPR003765">
    <property type="entry name" value="NO3_reductase_chaperone_NarJ"/>
</dbReference>
<dbReference type="GO" id="GO:0016530">
    <property type="term" value="F:metallochaperone activity"/>
    <property type="evidence" value="ECO:0007669"/>
    <property type="project" value="TreeGrafter"/>
</dbReference>
<evidence type="ECO:0000313" key="3">
    <source>
        <dbReference type="EMBL" id="GHF91977.1"/>
    </source>
</evidence>
<protein>
    <submittedName>
        <fullName evidence="3">Nitrate reductase molybdenum cofactor assembly chaperone</fullName>
    </submittedName>
</protein>
<keyword evidence="4" id="KW-1185">Reference proteome</keyword>
<keyword evidence="1" id="KW-0534">Nitrate assimilation</keyword>
<dbReference type="Gene3D" id="1.10.3480.10">
    <property type="entry name" value="TorD-like"/>
    <property type="match status" value="1"/>
</dbReference>
<reference evidence="3" key="1">
    <citation type="journal article" date="2014" name="Int. J. Syst. Evol. Microbiol.">
        <title>Complete genome sequence of Corynebacterium casei LMG S-19264T (=DSM 44701T), isolated from a smear-ripened cheese.</title>
        <authorList>
            <consortium name="US DOE Joint Genome Institute (JGI-PGF)"/>
            <person name="Walter F."/>
            <person name="Albersmeier A."/>
            <person name="Kalinowski J."/>
            <person name="Ruckert C."/>
        </authorList>
    </citation>
    <scope>NUCLEOTIDE SEQUENCE</scope>
    <source>
        <strain evidence="3">KCTC 42731</strain>
    </source>
</reference>
<dbReference type="GO" id="GO:0042128">
    <property type="term" value="P:nitrate assimilation"/>
    <property type="evidence" value="ECO:0007669"/>
    <property type="project" value="UniProtKB-KW"/>
</dbReference>
<evidence type="ECO:0000256" key="2">
    <source>
        <dbReference type="SAM" id="MobiDB-lite"/>
    </source>
</evidence>
<name>A0A919BH87_9GAMM</name>
<dbReference type="Pfam" id="PF02613">
    <property type="entry name" value="Nitrate_red_del"/>
    <property type="match status" value="1"/>
</dbReference>
<organism evidence="3 4">
    <name type="scientific">Thalassotalea marina</name>
    <dbReference type="NCBI Taxonomy" id="1673741"/>
    <lineage>
        <taxon>Bacteria</taxon>
        <taxon>Pseudomonadati</taxon>
        <taxon>Pseudomonadota</taxon>
        <taxon>Gammaproteobacteria</taxon>
        <taxon>Alteromonadales</taxon>
        <taxon>Colwelliaceae</taxon>
        <taxon>Thalassotalea</taxon>
    </lineage>
</organism>
<dbReference type="NCBIfam" id="TIGR00684">
    <property type="entry name" value="narJ"/>
    <property type="match status" value="1"/>
</dbReference>
<feature type="region of interest" description="Disordered" evidence="2">
    <location>
        <begin position="201"/>
        <end position="225"/>
    </location>
</feature>
<dbReference type="GO" id="GO:0051131">
    <property type="term" value="P:chaperone-mediated protein complex assembly"/>
    <property type="evidence" value="ECO:0007669"/>
    <property type="project" value="InterPro"/>
</dbReference>
<evidence type="ECO:0000256" key="1">
    <source>
        <dbReference type="ARBA" id="ARBA00023063"/>
    </source>
</evidence>
<dbReference type="AlphaFoldDB" id="A0A919BH87"/>